<feature type="transmembrane region" description="Helical" evidence="1">
    <location>
        <begin position="21"/>
        <end position="41"/>
    </location>
</feature>
<dbReference type="EMBL" id="SHLI01000001">
    <property type="protein sequence ID" value="RZU98611.1"/>
    <property type="molecule type" value="Genomic_DNA"/>
</dbReference>
<gene>
    <name evidence="2" type="ORF">EV698_0865</name>
</gene>
<dbReference type="AlphaFoldDB" id="A0A4Q8CZY6"/>
<protein>
    <submittedName>
        <fullName evidence="2">Uncharacterized protein</fullName>
    </submittedName>
</protein>
<name>A0A4Q8CZY6_9GAMM</name>
<dbReference type="Proteomes" id="UP000292298">
    <property type="component" value="Unassembled WGS sequence"/>
</dbReference>
<evidence type="ECO:0000313" key="2">
    <source>
        <dbReference type="EMBL" id="RZU98611.1"/>
    </source>
</evidence>
<evidence type="ECO:0000313" key="3">
    <source>
        <dbReference type="Proteomes" id="UP000292298"/>
    </source>
</evidence>
<accession>A0A4Q8CZY6</accession>
<dbReference type="OrthoDB" id="10020234at2"/>
<comment type="caution">
    <text evidence="2">The sequence shown here is derived from an EMBL/GenBank/DDBJ whole genome shotgun (WGS) entry which is preliminary data.</text>
</comment>
<proteinExistence type="predicted"/>
<evidence type="ECO:0000256" key="1">
    <source>
        <dbReference type="SAM" id="Phobius"/>
    </source>
</evidence>
<keyword evidence="1" id="KW-1133">Transmembrane helix</keyword>
<keyword evidence="3" id="KW-1185">Reference proteome</keyword>
<reference evidence="2 3" key="1">
    <citation type="submission" date="2019-02" db="EMBL/GenBank/DDBJ databases">
        <title>Genomic Encyclopedia of Type Strains, Phase IV (KMG-IV): sequencing the most valuable type-strain genomes for metagenomic binning, comparative biology and taxonomic classification.</title>
        <authorList>
            <person name="Goeker M."/>
        </authorList>
    </citation>
    <scope>NUCLEOTIDE SEQUENCE [LARGE SCALE GENOMIC DNA]</scope>
    <source>
        <strain evidence="2 3">DSM 21056</strain>
    </source>
</reference>
<organism evidence="2 3">
    <name type="scientific">Spiribacter vilamensis</name>
    <dbReference type="NCBI Taxonomy" id="531306"/>
    <lineage>
        <taxon>Bacteria</taxon>
        <taxon>Pseudomonadati</taxon>
        <taxon>Pseudomonadota</taxon>
        <taxon>Gammaproteobacteria</taxon>
        <taxon>Chromatiales</taxon>
        <taxon>Ectothiorhodospiraceae</taxon>
        <taxon>Spiribacter</taxon>
    </lineage>
</organism>
<dbReference type="RefSeq" id="WP_130502905.1">
    <property type="nucleotide sequence ID" value="NZ_SHLI01000001.1"/>
</dbReference>
<sequence length="577" mass="62466">MNRSTDYEIAGRAKQSGSIMIVAIVSILGVGAVAAGTNALLTQNAITVNEKTRALHGNSVGDSVRLLNDGGVNIDANANNTRPNDIERVMYPGANFNTHAQSNAATPGFDYDGYIEINNAQYGYSIGESGLDPIRTEKQLRDRMKSSPDNSCSIDEFDNDEGDIEIDILCDDDAKELSFTKALIFGDEGADGAGEVDFAIDNSENLDSIVIKDGLFFNGEDFDIELDDFKGDLSISGPINIKKTDGDAEWPFDMEGIGDITVGGGVLLEGDGADIIDNEIKSSISMNGPLIITATDGDAVVEFDIKEGGSISGLKGVLIDGETALFKFKGINDLLEIDGPVILDASNGEAKAEFEFDGSGSLKIPEKTDVYSQNVVFIRSTDDKAELQFKHTADSDISDSVVMGAPVLLEGNNGDAKIQIQGEDKENSVSVKFLEKVFLKGNKAKFEVNELEKGQTIFSNGAYFDSISHDEDVKFEFEELNEYDLVFDGGIFSDDYIRFELSDIRKSYYNIGGGGSKPLHRNYRATEKDVNPSSSLDNPPEISDETLESLEKEIKEEIPDRPNGSVSIGRIAIPELE</sequence>
<keyword evidence="1" id="KW-0472">Membrane</keyword>
<keyword evidence="1" id="KW-0812">Transmembrane</keyword>